<evidence type="ECO:0008006" key="3">
    <source>
        <dbReference type="Google" id="ProtNLM"/>
    </source>
</evidence>
<name>A0A1G9MDZ8_9ACTN</name>
<evidence type="ECO:0000313" key="2">
    <source>
        <dbReference type="Proteomes" id="UP000198683"/>
    </source>
</evidence>
<evidence type="ECO:0000313" key="1">
    <source>
        <dbReference type="EMBL" id="SDL72500.1"/>
    </source>
</evidence>
<protein>
    <recommendedName>
        <fullName evidence="3">Transposase</fullName>
    </recommendedName>
</protein>
<organism evidence="1 2">
    <name type="scientific">Nonomuraea maritima</name>
    <dbReference type="NCBI Taxonomy" id="683260"/>
    <lineage>
        <taxon>Bacteria</taxon>
        <taxon>Bacillati</taxon>
        <taxon>Actinomycetota</taxon>
        <taxon>Actinomycetes</taxon>
        <taxon>Streptosporangiales</taxon>
        <taxon>Streptosporangiaceae</taxon>
        <taxon>Nonomuraea</taxon>
    </lineage>
</organism>
<accession>A0A1G9MDZ8</accession>
<dbReference type="AlphaFoldDB" id="A0A1G9MDZ8"/>
<keyword evidence="2" id="KW-1185">Reference proteome</keyword>
<gene>
    <name evidence="1" type="ORF">SAMN05421874_1282</name>
</gene>
<reference evidence="1 2" key="1">
    <citation type="submission" date="2016-10" db="EMBL/GenBank/DDBJ databases">
        <authorList>
            <person name="de Groot N.N."/>
        </authorList>
    </citation>
    <scope>NUCLEOTIDE SEQUENCE [LARGE SCALE GENOMIC DNA]</scope>
    <source>
        <strain evidence="1 2">CGMCC 4.5681</strain>
    </source>
</reference>
<proteinExistence type="predicted"/>
<dbReference type="Proteomes" id="UP000198683">
    <property type="component" value="Unassembled WGS sequence"/>
</dbReference>
<sequence length="62" mass="6950">MSVWLGPNSILVEVIQLDTRALMKVTQRVHGRRYLIGYCATIGELTRHVDLAELVEVIAFPG</sequence>
<dbReference type="EMBL" id="FNFB01000028">
    <property type="protein sequence ID" value="SDL72500.1"/>
    <property type="molecule type" value="Genomic_DNA"/>
</dbReference>